<gene>
    <name evidence="2" type="ORF">SAMN06265370_10170</name>
</gene>
<dbReference type="Proteomes" id="UP000198417">
    <property type="component" value="Unassembled WGS sequence"/>
</dbReference>
<dbReference type="OrthoDB" id="9806482at2"/>
<protein>
    <submittedName>
        <fullName evidence="2">Dual specificity phosphatase, catalytic domain</fullName>
    </submittedName>
</protein>
<accession>A0A238USR7</accession>
<dbReference type="InterPro" id="IPR050561">
    <property type="entry name" value="PTP"/>
</dbReference>
<organism evidence="2 3">
    <name type="scientific">Puniceibacterium sediminis</name>
    <dbReference type="NCBI Taxonomy" id="1608407"/>
    <lineage>
        <taxon>Bacteria</taxon>
        <taxon>Pseudomonadati</taxon>
        <taxon>Pseudomonadota</taxon>
        <taxon>Alphaproteobacteria</taxon>
        <taxon>Rhodobacterales</taxon>
        <taxon>Paracoccaceae</taxon>
        <taxon>Puniceibacterium</taxon>
    </lineage>
</organism>
<dbReference type="InterPro" id="IPR000340">
    <property type="entry name" value="Dual-sp_phosphatase_cat-dom"/>
</dbReference>
<name>A0A238USR7_9RHOB</name>
<reference evidence="2 3" key="1">
    <citation type="submission" date="2017-06" db="EMBL/GenBank/DDBJ databases">
        <authorList>
            <person name="Kim H.J."/>
            <person name="Triplett B.A."/>
        </authorList>
    </citation>
    <scope>NUCLEOTIDE SEQUENCE [LARGE SCALE GENOMIC DNA]</scope>
    <source>
        <strain evidence="2 3">DSM 29052</strain>
    </source>
</reference>
<proteinExistence type="predicted"/>
<dbReference type="PROSITE" id="PS50056">
    <property type="entry name" value="TYR_PHOSPHATASE_2"/>
    <property type="match status" value="1"/>
</dbReference>
<dbReference type="PROSITE" id="PS00383">
    <property type="entry name" value="TYR_PHOSPHATASE_1"/>
    <property type="match status" value="1"/>
</dbReference>
<evidence type="ECO:0000313" key="2">
    <source>
        <dbReference type="EMBL" id="SNR25066.1"/>
    </source>
</evidence>
<dbReference type="InterPro" id="IPR000387">
    <property type="entry name" value="Tyr_Pase_dom"/>
</dbReference>
<dbReference type="Gene3D" id="3.90.190.10">
    <property type="entry name" value="Protein tyrosine phosphatase superfamily"/>
    <property type="match status" value="1"/>
</dbReference>
<evidence type="ECO:0000313" key="3">
    <source>
        <dbReference type="Proteomes" id="UP000198417"/>
    </source>
</evidence>
<dbReference type="RefSeq" id="WP_089268533.1">
    <property type="nucleotide sequence ID" value="NZ_FZNN01000001.1"/>
</dbReference>
<dbReference type="EMBL" id="FZNN01000001">
    <property type="protein sequence ID" value="SNR25066.1"/>
    <property type="molecule type" value="Genomic_DNA"/>
</dbReference>
<dbReference type="PANTHER" id="PTHR23339">
    <property type="entry name" value="TYROSINE SPECIFIC PROTEIN PHOSPHATASE AND DUAL SPECIFICITY PROTEIN PHOSPHATASE"/>
    <property type="match status" value="1"/>
</dbReference>
<sequence>MTVMHAVHVGDGILAIAPLPGSDGTYGEDLEHIHGWAPAIVISLTTEVEMIGGGVRDLGARLQDQGTRWVHLPIEDFDTPGAAFLQAWPKVSAQVLAALAGGGRVLIHCRGGCGRSGMVALRLMIEAGEAPDEALARLRHVRPCAVETDAQMAWAMAATRGRAIFVRHAE</sequence>
<evidence type="ECO:0000259" key="1">
    <source>
        <dbReference type="PROSITE" id="PS50056"/>
    </source>
</evidence>
<dbReference type="InterPro" id="IPR029021">
    <property type="entry name" value="Prot-tyrosine_phosphatase-like"/>
</dbReference>
<dbReference type="InterPro" id="IPR016130">
    <property type="entry name" value="Tyr_Pase_AS"/>
</dbReference>
<feature type="domain" description="Tyrosine specific protein phosphatases" evidence="1">
    <location>
        <begin position="82"/>
        <end position="153"/>
    </location>
</feature>
<keyword evidence="3" id="KW-1185">Reference proteome</keyword>
<dbReference type="Pfam" id="PF00782">
    <property type="entry name" value="DSPc"/>
    <property type="match status" value="1"/>
</dbReference>
<dbReference type="SUPFAM" id="SSF52799">
    <property type="entry name" value="(Phosphotyrosine protein) phosphatases II"/>
    <property type="match status" value="1"/>
</dbReference>
<dbReference type="AlphaFoldDB" id="A0A238USR7"/>